<dbReference type="PANTHER" id="PTHR42711:SF5">
    <property type="entry name" value="ABC TRANSPORTER ATP-BINDING PROTEIN NATA"/>
    <property type="match status" value="1"/>
</dbReference>
<protein>
    <submittedName>
        <fullName evidence="10">ABC-2 type transport system ATP-binding protein</fullName>
    </submittedName>
</protein>
<dbReference type="InterPro" id="IPR003593">
    <property type="entry name" value="AAA+_ATPase"/>
</dbReference>
<keyword evidence="3" id="KW-0813">Transport</keyword>
<evidence type="ECO:0000313" key="10">
    <source>
        <dbReference type="EMBL" id="SDM51362.1"/>
    </source>
</evidence>
<dbReference type="PROSITE" id="PS50893">
    <property type="entry name" value="ABC_TRANSPORTER_2"/>
    <property type="match status" value="1"/>
</dbReference>
<dbReference type="AlphaFoldDB" id="A0A1G9TUM9"/>
<dbReference type="Proteomes" id="UP000199476">
    <property type="component" value="Unassembled WGS sequence"/>
</dbReference>
<sequence length="312" mass="35051">MERAVEINNLHKKFGDIEAVKGIDFSVQKGEIFGFLGPNGAGKTTTARMITGVLKPDRGRIELAGYDLEENFVEARLRIGVVPEAANAYHELTARENIKFMARMYGLSGEDIEEKTKKLLKKLGLADRMNDKVKEYSKGMTQRVILGMALINNPEILFLDEPTRGLDVQSTRIMHEIIQDLNQKGSTIFLTTHNIQEANQLCHRVAVINKGRIAAIDTPENLKNTFKELQTVELCLEDGDYPLPSELEYISKSAKEGNKMKYYTDNPDRAVKELISRIGDKKIAGLNILEPDLEDVFVELTGGELNNENQQI</sequence>
<dbReference type="GO" id="GO:0005524">
    <property type="term" value="F:ATP binding"/>
    <property type="evidence" value="ECO:0007669"/>
    <property type="project" value="UniProtKB-KW"/>
</dbReference>
<comment type="subcellular location">
    <subcellularLocation>
        <location evidence="1">Cell membrane</location>
    </subcellularLocation>
</comment>
<evidence type="ECO:0000256" key="7">
    <source>
        <dbReference type="ARBA" id="ARBA00022967"/>
    </source>
</evidence>
<gene>
    <name evidence="10" type="ORF">SAMN04488692_1484</name>
</gene>
<comment type="similarity">
    <text evidence="2">Belongs to the ABC transporter superfamily.</text>
</comment>
<keyword evidence="5" id="KW-0547">Nucleotide-binding</keyword>
<dbReference type="InterPro" id="IPR003439">
    <property type="entry name" value="ABC_transporter-like_ATP-bd"/>
</dbReference>
<keyword evidence="11" id="KW-1185">Reference proteome</keyword>
<evidence type="ECO:0000256" key="2">
    <source>
        <dbReference type="ARBA" id="ARBA00005417"/>
    </source>
</evidence>
<dbReference type="InterPro" id="IPR050763">
    <property type="entry name" value="ABC_transporter_ATP-binding"/>
</dbReference>
<feature type="domain" description="ABC transporter" evidence="9">
    <location>
        <begin position="5"/>
        <end position="235"/>
    </location>
</feature>
<dbReference type="EMBL" id="FNGO01000048">
    <property type="protein sequence ID" value="SDM51362.1"/>
    <property type="molecule type" value="Genomic_DNA"/>
</dbReference>
<dbReference type="RefSeq" id="WP_089762422.1">
    <property type="nucleotide sequence ID" value="NZ_FNGO01000048.1"/>
</dbReference>
<evidence type="ECO:0000256" key="3">
    <source>
        <dbReference type="ARBA" id="ARBA00022448"/>
    </source>
</evidence>
<evidence type="ECO:0000313" key="11">
    <source>
        <dbReference type="Proteomes" id="UP000199476"/>
    </source>
</evidence>
<dbReference type="STRING" id="321763.SAMN04488692_1484"/>
<proteinExistence type="inferred from homology"/>
<dbReference type="InterPro" id="IPR027417">
    <property type="entry name" value="P-loop_NTPase"/>
</dbReference>
<dbReference type="SUPFAM" id="SSF52540">
    <property type="entry name" value="P-loop containing nucleoside triphosphate hydrolases"/>
    <property type="match status" value="1"/>
</dbReference>
<name>A0A1G9TUM9_9FIRM</name>
<evidence type="ECO:0000256" key="4">
    <source>
        <dbReference type="ARBA" id="ARBA00022475"/>
    </source>
</evidence>
<dbReference type="FunFam" id="3.40.50.300:FF:000589">
    <property type="entry name" value="ABC transporter, ATP-binding subunit"/>
    <property type="match status" value="1"/>
</dbReference>
<dbReference type="PANTHER" id="PTHR42711">
    <property type="entry name" value="ABC TRANSPORTER ATP-BINDING PROTEIN"/>
    <property type="match status" value="1"/>
</dbReference>
<dbReference type="SMART" id="SM00382">
    <property type="entry name" value="AAA"/>
    <property type="match status" value="1"/>
</dbReference>
<evidence type="ECO:0000256" key="6">
    <source>
        <dbReference type="ARBA" id="ARBA00022840"/>
    </source>
</evidence>
<evidence type="ECO:0000259" key="9">
    <source>
        <dbReference type="PROSITE" id="PS50893"/>
    </source>
</evidence>
<dbReference type="Gene3D" id="3.40.50.300">
    <property type="entry name" value="P-loop containing nucleotide triphosphate hydrolases"/>
    <property type="match status" value="1"/>
</dbReference>
<organism evidence="10 11">
    <name type="scientific">Halarsenatibacter silvermanii</name>
    <dbReference type="NCBI Taxonomy" id="321763"/>
    <lineage>
        <taxon>Bacteria</taxon>
        <taxon>Bacillati</taxon>
        <taxon>Bacillota</taxon>
        <taxon>Clostridia</taxon>
        <taxon>Halanaerobiales</taxon>
        <taxon>Halarsenatibacteraceae</taxon>
        <taxon>Halarsenatibacter</taxon>
    </lineage>
</organism>
<evidence type="ECO:0000256" key="5">
    <source>
        <dbReference type="ARBA" id="ARBA00022741"/>
    </source>
</evidence>
<keyword evidence="6 10" id="KW-0067">ATP-binding</keyword>
<dbReference type="Pfam" id="PF00005">
    <property type="entry name" value="ABC_tran"/>
    <property type="match status" value="1"/>
</dbReference>
<accession>A0A1G9TUM9</accession>
<evidence type="ECO:0000256" key="1">
    <source>
        <dbReference type="ARBA" id="ARBA00004236"/>
    </source>
</evidence>
<keyword evidence="4" id="KW-1003">Cell membrane</keyword>
<keyword evidence="8" id="KW-0472">Membrane</keyword>
<keyword evidence="7" id="KW-1278">Translocase</keyword>
<evidence type="ECO:0000256" key="8">
    <source>
        <dbReference type="ARBA" id="ARBA00023136"/>
    </source>
</evidence>
<reference evidence="10 11" key="1">
    <citation type="submission" date="2016-10" db="EMBL/GenBank/DDBJ databases">
        <authorList>
            <person name="de Groot N.N."/>
        </authorList>
    </citation>
    <scope>NUCLEOTIDE SEQUENCE [LARGE SCALE GENOMIC DNA]</scope>
    <source>
        <strain evidence="10 11">SLAS-1</strain>
    </source>
</reference>
<dbReference type="GO" id="GO:0005886">
    <property type="term" value="C:plasma membrane"/>
    <property type="evidence" value="ECO:0007669"/>
    <property type="project" value="UniProtKB-SubCell"/>
</dbReference>
<dbReference type="OrthoDB" id="1805624at2"/>
<dbReference type="GO" id="GO:0016887">
    <property type="term" value="F:ATP hydrolysis activity"/>
    <property type="evidence" value="ECO:0007669"/>
    <property type="project" value="InterPro"/>
</dbReference>